<dbReference type="PANTHER" id="PTHR42085">
    <property type="entry name" value="F-BOX DOMAIN-CONTAINING PROTEIN"/>
    <property type="match status" value="1"/>
</dbReference>
<evidence type="ECO:0000313" key="1">
    <source>
        <dbReference type="EMBL" id="TKA45521.1"/>
    </source>
</evidence>
<reference evidence="1 2" key="1">
    <citation type="submission" date="2017-03" db="EMBL/GenBank/DDBJ databases">
        <title>Genomes of endolithic fungi from Antarctica.</title>
        <authorList>
            <person name="Coleine C."/>
            <person name="Masonjones S."/>
            <person name="Stajich J.E."/>
        </authorList>
    </citation>
    <scope>NUCLEOTIDE SEQUENCE [LARGE SCALE GENOMIC DNA]</scope>
    <source>
        <strain evidence="1 2">CCFEE 5311</strain>
    </source>
</reference>
<dbReference type="AlphaFoldDB" id="A0A4U0V9G3"/>
<evidence type="ECO:0008006" key="3">
    <source>
        <dbReference type="Google" id="ProtNLM"/>
    </source>
</evidence>
<dbReference type="EMBL" id="NAJP01000011">
    <property type="protein sequence ID" value="TKA45521.1"/>
    <property type="molecule type" value="Genomic_DNA"/>
</dbReference>
<dbReference type="Proteomes" id="UP000310066">
    <property type="component" value="Unassembled WGS sequence"/>
</dbReference>
<name>A0A4U0V9G3_9PEZI</name>
<evidence type="ECO:0000313" key="2">
    <source>
        <dbReference type="Proteomes" id="UP000310066"/>
    </source>
</evidence>
<sequence>MAGRMASRVSARIAARMTIQPDRMHGLEGVANTQNMTTTALATAIQQTSRLLDLPPEIRNTIYHLVLVRECRKRVLAPALPYDPALLRTCRQIRQEAQGIFLHQNTFYITVFNLRYTIPRTHWFHLVAPQNRSVVLAPETKKMQWEHLRDWLKAYHAGEATRLPVPERYLAPDSHKVAARAFVTVDRLGEVKWEVVGEALVDLLEHHRSVGRGFRRGLWTQTRRHKKGGKVVEKGEA</sequence>
<organism evidence="1 2">
    <name type="scientific">Friedmanniomyces endolithicus</name>
    <dbReference type="NCBI Taxonomy" id="329885"/>
    <lineage>
        <taxon>Eukaryota</taxon>
        <taxon>Fungi</taxon>
        <taxon>Dikarya</taxon>
        <taxon>Ascomycota</taxon>
        <taxon>Pezizomycotina</taxon>
        <taxon>Dothideomycetes</taxon>
        <taxon>Dothideomycetidae</taxon>
        <taxon>Mycosphaerellales</taxon>
        <taxon>Teratosphaeriaceae</taxon>
        <taxon>Friedmanniomyces</taxon>
    </lineage>
</organism>
<gene>
    <name evidence="1" type="ORF">B0A54_04060</name>
</gene>
<comment type="caution">
    <text evidence="1">The sequence shown here is derived from an EMBL/GenBank/DDBJ whole genome shotgun (WGS) entry which is preliminary data.</text>
</comment>
<dbReference type="PANTHER" id="PTHR42085:SF1">
    <property type="entry name" value="F-BOX DOMAIN-CONTAINING PROTEIN"/>
    <property type="match status" value="1"/>
</dbReference>
<accession>A0A4U0V9G3</accession>
<dbReference type="InterPro" id="IPR038883">
    <property type="entry name" value="AN11006-like"/>
</dbReference>
<protein>
    <recommendedName>
        <fullName evidence="3">F-box domain-containing protein</fullName>
    </recommendedName>
</protein>
<dbReference type="OrthoDB" id="2951834at2759"/>
<proteinExistence type="predicted"/>